<keyword evidence="1" id="KW-0812">Transmembrane</keyword>
<organism evidence="2 3">
    <name type="scientific">Paenibacillus pini JCM 16418</name>
    <dbReference type="NCBI Taxonomy" id="1236976"/>
    <lineage>
        <taxon>Bacteria</taxon>
        <taxon>Bacillati</taxon>
        <taxon>Bacillota</taxon>
        <taxon>Bacilli</taxon>
        <taxon>Bacillales</taxon>
        <taxon>Paenibacillaceae</taxon>
        <taxon>Paenibacillus</taxon>
    </lineage>
</organism>
<reference evidence="2 3" key="1">
    <citation type="journal article" date="2014" name="Genome Announc.">
        <title>Draft Genome Sequence of Paenibacillus pini JCM 16418T, Isolated from the Rhizosphere of Pine Tree.</title>
        <authorList>
            <person name="Yuki M."/>
            <person name="Oshima K."/>
            <person name="Suda W."/>
            <person name="Oshida Y."/>
            <person name="Kitamura K."/>
            <person name="Iida Y."/>
            <person name="Hattori M."/>
            <person name="Ohkuma M."/>
        </authorList>
    </citation>
    <scope>NUCLEOTIDE SEQUENCE [LARGE SCALE GENOMIC DNA]</scope>
    <source>
        <strain evidence="2 3">JCM 16418</strain>
    </source>
</reference>
<dbReference type="STRING" id="1236976.JCM16418_4652"/>
<feature type="transmembrane region" description="Helical" evidence="1">
    <location>
        <begin position="198"/>
        <end position="216"/>
    </location>
</feature>
<proteinExistence type="predicted"/>
<evidence type="ECO:0000256" key="1">
    <source>
        <dbReference type="SAM" id="Phobius"/>
    </source>
</evidence>
<dbReference type="eggNOG" id="ENOG5032UFV">
    <property type="taxonomic scope" value="Bacteria"/>
</dbReference>
<feature type="transmembrane region" description="Helical" evidence="1">
    <location>
        <begin position="166"/>
        <end position="186"/>
    </location>
</feature>
<keyword evidence="1" id="KW-1133">Transmembrane helix</keyword>
<evidence type="ECO:0000313" key="2">
    <source>
        <dbReference type="EMBL" id="GAF10446.1"/>
    </source>
</evidence>
<dbReference type="AlphaFoldDB" id="W7Z0G5"/>
<gene>
    <name evidence="2" type="ORF">JCM16418_4652</name>
</gene>
<comment type="caution">
    <text evidence="2">The sequence shown here is derived from an EMBL/GenBank/DDBJ whole genome shotgun (WGS) entry which is preliminary data.</text>
</comment>
<feature type="transmembrane region" description="Helical" evidence="1">
    <location>
        <begin position="77"/>
        <end position="104"/>
    </location>
</feature>
<sequence>MRTYIANGWKSVKDQFYVIIILFLYQLLWGYFLYRLVESAVVPLLMRYPDPPPNQLSQALYYIEAQMGLSENSTVHAYLWILLGIGVFRMLLTPFIQAGILYGLQQEYKGLRGLFFFQGMRRYGKSIFIFHIVEWILLAAPAYWLLPRLYHVLISGLQSQLLFLNGVPYVVAWLLYGYIVHQLLLYMQFGKISGSGMVSSLWIGICNSLPIIGISICLE</sequence>
<feature type="transmembrane region" description="Helical" evidence="1">
    <location>
        <begin position="125"/>
        <end position="146"/>
    </location>
</feature>
<evidence type="ECO:0000313" key="3">
    <source>
        <dbReference type="Proteomes" id="UP000019364"/>
    </source>
</evidence>
<feature type="transmembrane region" description="Helical" evidence="1">
    <location>
        <begin position="16"/>
        <end position="37"/>
    </location>
</feature>
<protein>
    <submittedName>
        <fullName evidence="2">Uncharacterized protein</fullName>
    </submittedName>
</protein>
<dbReference type="Proteomes" id="UP000019364">
    <property type="component" value="Unassembled WGS sequence"/>
</dbReference>
<accession>W7Z0G5</accession>
<dbReference type="EMBL" id="BAVZ01000024">
    <property type="protein sequence ID" value="GAF10446.1"/>
    <property type="molecule type" value="Genomic_DNA"/>
</dbReference>
<dbReference type="RefSeq" id="WP_052020637.1">
    <property type="nucleotide sequence ID" value="NZ_BAVZ01000024.1"/>
</dbReference>
<keyword evidence="1" id="KW-0472">Membrane</keyword>
<name>W7Z0G5_9BACL</name>
<keyword evidence="3" id="KW-1185">Reference proteome</keyword>